<accession>A0A1A8W048</accession>
<sequence>MPKFNFFPKVNFLAYIKRIKIKYNPCASYNDNCRKLIHLIEAKQRKDKFLNLEYKLELIELYEKIILNAESNAIREFVSLLMLYRCIASMCYARPYNEEPLIEIEMQNSKLFKFNPENHDLSEIQRVIDEDQHMLHQQFMKTNLLENNENSFLN</sequence>
<evidence type="ECO:0000313" key="2">
    <source>
        <dbReference type="Proteomes" id="UP000078560"/>
    </source>
</evidence>
<name>A0A1A8W048_PLAOA</name>
<gene>
    <name evidence="1" type="ORF">POVCU2_0029220</name>
</gene>
<dbReference type="PANTHER" id="PTHR28236:SF1">
    <property type="entry name" value="LARGE RIBOSOMAL SUBUNIT PROTEIN ML53"/>
    <property type="match status" value="1"/>
</dbReference>
<organism evidence="1 2">
    <name type="scientific">Plasmodium ovale curtisi</name>
    <dbReference type="NCBI Taxonomy" id="864141"/>
    <lineage>
        <taxon>Eukaryota</taxon>
        <taxon>Sar</taxon>
        <taxon>Alveolata</taxon>
        <taxon>Apicomplexa</taxon>
        <taxon>Aconoidasida</taxon>
        <taxon>Haemosporida</taxon>
        <taxon>Plasmodiidae</taxon>
        <taxon>Plasmodium</taxon>
        <taxon>Plasmodium (Plasmodium)</taxon>
    </lineage>
</organism>
<dbReference type="InterPro" id="IPR042776">
    <property type="entry name" value="Ribosomal_mL53_fung"/>
</dbReference>
<dbReference type="AlphaFoldDB" id="A0A1A8W048"/>
<dbReference type="Proteomes" id="UP000078560">
    <property type="component" value="Unassembled WGS sequence"/>
</dbReference>
<reference evidence="2" key="1">
    <citation type="submission" date="2016-05" db="EMBL/GenBank/DDBJ databases">
        <authorList>
            <person name="Naeem Raeece"/>
        </authorList>
    </citation>
    <scope>NUCLEOTIDE SEQUENCE [LARGE SCALE GENOMIC DNA]</scope>
</reference>
<proteinExistence type="predicted"/>
<dbReference type="PANTHER" id="PTHR28236">
    <property type="entry name" value="54S RIBOSOMAL PROTEIN L44, MITOCHONDRIAL"/>
    <property type="match status" value="1"/>
</dbReference>
<protein>
    <submittedName>
        <fullName evidence="1">Uncharacterized protein</fullName>
    </submittedName>
</protein>
<dbReference type="EMBL" id="FLQU01000389">
    <property type="protein sequence ID" value="SBS85017.1"/>
    <property type="molecule type" value="Genomic_DNA"/>
</dbReference>
<evidence type="ECO:0000313" key="1">
    <source>
        <dbReference type="EMBL" id="SBS85017.1"/>
    </source>
</evidence>